<dbReference type="EMBL" id="JBHULB010000005">
    <property type="protein sequence ID" value="MFD2585615.1"/>
    <property type="molecule type" value="Genomic_DNA"/>
</dbReference>
<comment type="caution">
    <text evidence="1">The sequence shown here is derived from an EMBL/GenBank/DDBJ whole genome shotgun (WGS) entry which is preliminary data.</text>
</comment>
<reference evidence="2" key="1">
    <citation type="journal article" date="2019" name="Int. J. Syst. Evol. Microbiol.">
        <title>The Global Catalogue of Microorganisms (GCM) 10K type strain sequencing project: providing services to taxonomists for standard genome sequencing and annotation.</title>
        <authorList>
            <consortium name="The Broad Institute Genomics Platform"/>
            <consortium name="The Broad Institute Genome Sequencing Center for Infectious Disease"/>
            <person name="Wu L."/>
            <person name="Ma J."/>
        </authorList>
    </citation>
    <scope>NUCLEOTIDE SEQUENCE [LARGE SCALE GENOMIC DNA]</scope>
    <source>
        <strain evidence="2">KCTC 52368</strain>
    </source>
</reference>
<keyword evidence="2" id="KW-1185">Reference proteome</keyword>
<dbReference type="InterPro" id="IPR019534">
    <property type="entry name" value="DUF2452"/>
</dbReference>
<evidence type="ECO:0000313" key="1">
    <source>
        <dbReference type="EMBL" id="MFD2585615.1"/>
    </source>
</evidence>
<name>A0ABW5MTB9_9FLAO</name>
<protein>
    <submittedName>
        <fullName evidence="1">DUF2452 domain-containing protein</fullName>
    </submittedName>
</protein>
<accession>A0ABW5MTB9</accession>
<sequence length="133" mass="15663">MKKEKKPDYVVFDEETQSYNSKLLPYSSNLAAPKITPPDVTSWKNTNIVSANNQFKAKYEAIQDEYERMMQEFEYNALVYNAKFNFEPIVGKIYHLYRSRDESTFLSLILPNECNFEHLGTFKLGPDKTWEKL</sequence>
<dbReference type="Proteomes" id="UP001597526">
    <property type="component" value="Unassembled WGS sequence"/>
</dbReference>
<proteinExistence type="predicted"/>
<dbReference type="Pfam" id="PF10504">
    <property type="entry name" value="DUF2452"/>
    <property type="match status" value="1"/>
</dbReference>
<dbReference type="RefSeq" id="WP_377765033.1">
    <property type="nucleotide sequence ID" value="NZ_JBHULB010000005.1"/>
</dbReference>
<gene>
    <name evidence="1" type="ORF">ACFSQJ_01660</name>
</gene>
<organism evidence="1 2">
    <name type="scientific">Croceitalea marina</name>
    <dbReference type="NCBI Taxonomy" id="1775166"/>
    <lineage>
        <taxon>Bacteria</taxon>
        <taxon>Pseudomonadati</taxon>
        <taxon>Bacteroidota</taxon>
        <taxon>Flavobacteriia</taxon>
        <taxon>Flavobacteriales</taxon>
        <taxon>Flavobacteriaceae</taxon>
        <taxon>Croceitalea</taxon>
    </lineage>
</organism>
<evidence type="ECO:0000313" key="2">
    <source>
        <dbReference type="Proteomes" id="UP001597526"/>
    </source>
</evidence>